<feature type="transmembrane region" description="Helical" evidence="7">
    <location>
        <begin position="21"/>
        <end position="39"/>
    </location>
</feature>
<dbReference type="InterPro" id="IPR027417">
    <property type="entry name" value="P-loop_NTPase"/>
</dbReference>
<protein>
    <submittedName>
        <fullName evidence="10">Alkaline protease secretion ATP-binding protein AprD</fullName>
    </submittedName>
</protein>
<dbReference type="GO" id="GO:0030256">
    <property type="term" value="C:type I protein secretion system complex"/>
    <property type="evidence" value="ECO:0007669"/>
    <property type="project" value="InterPro"/>
</dbReference>
<dbReference type="Pfam" id="PF00664">
    <property type="entry name" value="ABC_membrane"/>
    <property type="match status" value="1"/>
</dbReference>
<reference evidence="10 11" key="1">
    <citation type="submission" date="2016-07" db="EMBL/GenBank/DDBJ databases">
        <title>Genome sequencing of Vibrio scophthalmi strain VS-05, an isolated from Paralichthys olivaceus.</title>
        <authorList>
            <person name="Han H.-J."/>
        </authorList>
    </citation>
    <scope>NUCLEOTIDE SEQUENCE [LARGE SCALE GENOMIC DNA]</scope>
    <source>
        <strain evidence="10 11">VS-05</strain>
    </source>
</reference>
<dbReference type="GO" id="GO:0006508">
    <property type="term" value="P:proteolysis"/>
    <property type="evidence" value="ECO:0007669"/>
    <property type="project" value="UniProtKB-KW"/>
</dbReference>
<evidence type="ECO:0000256" key="2">
    <source>
        <dbReference type="ARBA" id="ARBA00022692"/>
    </source>
</evidence>
<dbReference type="GO" id="GO:0005886">
    <property type="term" value="C:plasma membrane"/>
    <property type="evidence" value="ECO:0007669"/>
    <property type="project" value="UniProtKB-SubCell"/>
</dbReference>
<name>A0A1C7FDS2_9VIBR</name>
<dbReference type="PANTHER" id="PTHR24221">
    <property type="entry name" value="ATP-BINDING CASSETTE SUB-FAMILY B"/>
    <property type="match status" value="1"/>
</dbReference>
<keyword evidence="4 10" id="KW-0067">ATP-binding</keyword>
<evidence type="ECO:0000256" key="1">
    <source>
        <dbReference type="ARBA" id="ARBA00004651"/>
    </source>
</evidence>
<dbReference type="GO" id="GO:0005524">
    <property type="term" value="F:ATP binding"/>
    <property type="evidence" value="ECO:0007669"/>
    <property type="project" value="UniProtKB-KW"/>
</dbReference>
<dbReference type="GeneID" id="96874548"/>
<dbReference type="RefSeq" id="WP_065546031.1">
    <property type="nucleotide sequence ID" value="NZ_CP016415.1"/>
</dbReference>
<keyword evidence="11" id="KW-1185">Reference proteome</keyword>
<feature type="transmembrane region" description="Helical" evidence="7">
    <location>
        <begin position="135"/>
        <end position="152"/>
    </location>
</feature>
<dbReference type="InterPro" id="IPR003593">
    <property type="entry name" value="AAA+_ATPase"/>
</dbReference>
<dbReference type="InterPro" id="IPR039421">
    <property type="entry name" value="Type_1_exporter"/>
</dbReference>
<dbReference type="AlphaFoldDB" id="A0A1C7FDS2"/>
<feature type="transmembrane region" description="Helical" evidence="7">
    <location>
        <begin position="246"/>
        <end position="264"/>
    </location>
</feature>
<comment type="subcellular location">
    <subcellularLocation>
        <location evidence="1">Cell membrane</location>
        <topology evidence="1">Multi-pass membrane protein</topology>
    </subcellularLocation>
</comment>
<feature type="domain" description="ABC transporter" evidence="8">
    <location>
        <begin position="329"/>
        <end position="564"/>
    </location>
</feature>
<dbReference type="SUPFAM" id="SSF52540">
    <property type="entry name" value="P-loop containing nucleoside triphosphate hydrolases"/>
    <property type="match status" value="1"/>
</dbReference>
<dbReference type="GO" id="GO:0030253">
    <property type="term" value="P:protein secretion by the type I secretion system"/>
    <property type="evidence" value="ECO:0007669"/>
    <property type="project" value="InterPro"/>
</dbReference>
<evidence type="ECO:0000256" key="4">
    <source>
        <dbReference type="ARBA" id="ARBA00022840"/>
    </source>
</evidence>
<dbReference type="SMART" id="SM00382">
    <property type="entry name" value="AAA"/>
    <property type="match status" value="1"/>
</dbReference>
<keyword evidence="10" id="KW-0378">Hydrolase</keyword>
<evidence type="ECO:0000259" key="8">
    <source>
        <dbReference type="PROSITE" id="PS50893"/>
    </source>
</evidence>
<organism evidence="10 11">
    <name type="scientific">Vibrio scophthalmi</name>
    <dbReference type="NCBI Taxonomy" id="45658"/>
    <lineage>
        <taxon>Bacteria</taxon>
        <taxon>Pseudomonadati</taxon>
        <taxon>Pseudomonadota</taxon>
        <taxon>Gammaproteobacteria</taxon>
        <taxon>Vibrionales</taxon>
        <taxon>Vibrionaceae</taxon>
        <taxon>Vibrio</taxon>
    </lineage>
</organism>
<dbReference type="GO" id="GO:0008233">
    <property type="term" value="F:peptidase activity"/>
    <property type="evidence" value="ECO:0007669"/>
    <property type="project" value="UniProtKB-KW"/>
</dbReference>
<dbReference type="PROSITE" id="PS00211">
    <property type="entry name" value="ABC_TRANSPORTER_1"/>
    <property type="match status" value="1"/>
</dbReference>
<dbReference type="InterPro" id="IPR011527">
    <property type="entry name" value="ABC1_TM_dom"/>
</dbReference>
<dbReference type="InterPro" id="IPR036640">
    <property type="entry name" value="ABC1_TM_sf"/>
</dbReference>
<evidence type="ECO:0000313" key="11">
    <source>
        <dbReference type="Proteomes" id="UP000092528"/>
    </source>
</evidence>
<keyword evidence="10" id="KW-0645">Protease</keyword>
<evidence type="ECO:0000256" key="7">
    <source>
        <dbReference type="SAM" id="Phobius"/>
    </source>
</evidence>
<dbReference type="InterPro" id="IPR003439">
    <property type="entry name" value="ABC_transporter-like_ATP-bd"/>
</dbReference>
<evidence type="ECO:0000259" key="9">
    <source>
        <dbReference type="PROSITE" id="PS50929"/>
    </source>
</evidence>
<dbReference type="InterPro" id="IPR010128">
    <property type="entry name" value="ATPase_T1SS_PrtD-like"/>
</dbReference>
<dbReference type="Proteomes" id="UP000092528">
    <property type="component" value="Chromosome 2"/>
</dbReference>
<dbReference type="InterPro" id="IPR017871">
    <property type="entry name" value="ABC_transporter-like_CS"/>
</dbReference>
<evidence type="ECO:0000256" key="6">
    <source>
        <dbReference type="ARBA" id="ARBA00023136"/>
    </source>
</evidence>
<dbReference type="EMBL" id="CP016415">
    <property type="protein sequence ID" value="ANU38071.1"/>
    <property type="molecule type" value="Genomic_DNA"/>
</dbReference>
<dbReference type="SUPFAM" id="SSF90123">
    <property type="entry name" value="ABC transporter transmembrane region"/>
    <property type="match status" value="1"/>
</dbReference>
<keyword evidence="5 7" id="KW-1133">Transmembrane helix</keyword>
<dbReference type="GO" id="GO:0034040">
    <property type="term" value="F:ATPase-coupled lipid transmembrane transporter activity"/>
    <property type="evidence" value="ECO:0007669"/>
    <property type="project" value="TreeGrafter"/>
</dbReference>
<dbReference type="PROSITE" id="PS50929">
    <property type="entry name" value="ABC_TM1F"/>
    <property type="match status" value="1"/>
</dbReference>
<proteinExistence type="predicted"/>
<feature type="domain" description="ABC transmembrane type-1" evidence="9">
    <location>
        <begin position="23"/>
        <end position="299"/>
    </location>
</feature>
<evidence type="ECO:0000256" key="3">
    <source>
        <dbReference type="ARBA" id="ARBA00022741"/>
    </source>
</evidence>
<keyword evidence="2 7" id="KW-0812">Transmembrane</keyword>
<keyword evidence="3" id="KW-0547">Nucleotide-binding</keyword>
<feature type="transmembrane region" description="Helical" evidence="7">
    <location>
        <begin position="158"/>
        <end position="177"/>
    </location>
</feature>
<dbReference type="NCBIfam" id="TIGR01842">
    <property type="entry name" value="type_I_sec_PrtD"/>
    <property type="match status" value="1"/>
</dbReference>
<dbReference type="PANTHER" id="PTHR24221:SF248">
    <property type="entry name" value="ABC TRANSPORTER TRANSMEMBRANE REGION"/>
    <property type="match status" value="1"/>
</dbReference>
<evidence type="ECO:0000313" key="10">
    <source>
        <dbReference type="EMBL" id="ANU38071.1"/>
    </source>
</evidence>
<dbReference type="GO" id="GO:0016887">
    <property type="term" value="F:ATP hydrolysis activity"/>
    <property type="evidence" value="ECO:0007669"/>
    <property type="project" value="InterPro"/>
</dbReference>
<sequence length="569" mass="62004">MSIDSAKASLSNNPFDAVRKEIWAAISFSLGVNLLVLAVPVYSLQLFDRVMGSASVETMFALLVITLFLVTAQALLEYIRTLLMQRSALKLDAKLSGELLAKSIAESSKTNRIEKNALQNLTTLRNFLVSPSTSSILDLPFTPLFLLLLFAFHPYIGFVALIGVVIFAGLAAVMMLGGRKLTAQAQKTTAQVSMELNDYLRNAPTLKAMGMSENVGNSWRETNASVLHLQWLVNSRVGLLLAISRYFRTLLQVAVLTCGVYLALQQQIGIGAVIASSILIGRVLSPFESAVSGWKTWYSAFKAWQSLNHSVLENTHSKKTLLPEPKGDIQFSNVSLKFAHARKATIQNISFKLGAGNALAVMGNSGSGKSTLASLLMGIQQPSMGEIMIDGASIEKWDLNQFGQYIGYLPQHVGLLAGTVKQNICHFTEGDDEAVIRAAKLACIHEIIMSLPDGYETYIGEGGVLLSGGQKQRIGLARAIYSNPRVLVLDEPNSNLDPEGETALAIVLQHCKEHQITVVMISHRPGFLRQMDWVIKLKDGKVEKAGTCEQFLGLHVEPELTESKTSKTA</sequence>
<keyword evidence="6 7" id="KW-0472">Membrane</keyword>
<dbReference type="Pfam" id="PF00005">
    <property type="entry name" value="ABC_tran"/>
    <property type="match status" value="1"/>
</dbReference>
<dbReference type="PATRIC" id="fig|45658.7.peg.2966"/>
<evidence type="ECO:0000256" key="5">
    <source>
        <dbReference type="ARBA" id="ARBA00022989"/>
    </source>
</evidence>
<gene>
    <name evidence="10" type="ORF">VSVS05_03025</name>
</gene>
<dbReference type="Gene3D" id="1.20.1560.10">
    <property type="entry name" value="ABC transporter type 1, transmembrane domain"/>
    <property type="match status" value="1"/>
</dbReference>
<dbReference type="PROSITE" id="PS50893">
    <property type="entry name" value="ABC_TRANSPORTER_2"/>
    <property type="match status" value="1"/>
</dbReference>
<dbReference type="GO" id="GO:0140359">
    <property type="term" value="F:ABC-type transporter activity"/>
    <property type="evidence" value="ECO:0007669"/>
    <property type="project" value="InterPro"/>
</dbReference>
<dbReference type="Gene3D" id="3.40.50.300">
    <property type="entry name" value="P-loop containing nucleotide triphosphate hydrolases"/>
    <property type="match status" value="1"/>
</dbReference>
<accession>A0A1C7FDS2</accession>
<feature type="transmembrane region" description="Helical" evidence="7">
    <location>
        <begin position="59"/>
        <end position="79"/>
    </location>
</feature>
<dbReference type="STRING" id="45658.VSVS12_03559"/>